<dbReference type="InterPro" id="IPR011991">
    <property type="entry name" value="ArsR-like_HTH"/>
</dbReference>
<dbReference type="AlphaFoldDB" id="A0A1M6G809"/>
<dbReference type="SUPFAM" id="SSF46785">
    <property type="entry name" value="Winged helix' DNA-binding domain"/>
    <property type="match status" value="1"/>
</dbReference>
<evidence type="ECO:0000256" key="1">
    <source>
        <dbReference type="ARBA" id="ARBA00023015"/>
    </source>
</evidence>
<dbReference type="Gene3D" id="1.10.10.10">
    <property type="entry name" value="Winged helix-like DNA-binding domain superfamily/Winged helix DNA-binding domain"/>
    <property type="match status" value="1"/>
</dbReference>
<feature type="domain" description="HTH marR-type" evidence="4">
    <location>
        <begin position="16"/>
        <end position="149"/>
    </location>
</feature>
<protein>
    <submittedName>
        <fullName evidence="5">DNA-binding transcriptional regulator, MarR family</fullName>
    </submittedName>
</protein>
<dbReference type="SMART" id="SM00347">
    <property type="entry name" value="HTH_MARR"/>
    <property type="match status" value="1"/>
</dbReference>
<evidence type="ECO:0000259" key="4">
    <source>
        <dbReference type="PROSITE" id="PS50995"/>
    </source>
</evidence>
<dbReference type="GO" id="GO:0003677">
    <property type="term" value="F:DNA binding"/>
    <property type="evidence" value="ECO:0007669"/>
    <property type="project" value="UniProtKB-KW"/>
</dbReference>
<dbReference type="OrthoDB" id="9786071at2"/>
<dbReference type="GO" id="GO:0003700">
    <property type="term" value="F:DNA-binding transcription factor activity"/>
    <property type="evidence" value="ECO:0007669"/>
    <property type="project" value="InterPro"/>
</dbReference>
<evidence type="ECO:0000256" key="3">
    <source>
        <dbReference type="ARBA" id="ARBA00023163"/>
    </source>
</evidence>
<keyword evidence="3" id="KW-0804">Transcription</keyword>
<dbReference type="RefSeq" id="WP_072764267.1">
    <property type="nucleotide sequence ID" value="NZ_FQYX01000010.1"/>
</dbReference>
<evidence type="ECO:0000313" key="6">
    <source>
        <dbReference type="Proteomes" id="UP000184231"/>
    </source>
</evidence>
<evidence type="ECO:0000256" key="2">
    <source>
        <dbReference type="ARBA" id="ARBA00023125"/>
    </source>
</evidence>
<dbReference type="InterPro" id="IPR036388">
    <property type="entry name" value="WH-like_DNA-bd_sf"/>
</dbReference>
<dbReference type="Pfam" id="PF12802">
    <property type="entry name" value="MarR_2"/>
    <property type="match status" value="1"/>
</dbReference>
<dbReference type="PANTHER" id="PTHR42756:SF1">
    <property type="entry name" value="TRANSCRIPTIONAL REPRESSOR OF EMRAB OPERON"/>
    <property type="match status" value="1"/>
</dbReference>
<evidence type="ECO:0000313" key="5">
    <source>
        <dbReference type="EMBL" id="SHJ06058.1"/>
    </source>
</evidence>
<reference evidence="5 6" key="1">
    <citation type="submission" date="2016-11" db="EMBL/GenBank/DDBJ databases">
        <authorList>
            <person name="Jaros S."/>
            <person name="Januszkiewicz K."/>
            <person name="Wedrychowicz H."/>
        </authorList>
    </citation>
    <scope>NUCLEOTIDE SEQUENCE [LARGE SCALE GENOMIC DNA]</scope>
    <source>
        <strain evidence="5 6">CGMCC 1.8863</strain>
    </source>
</reference>
<keyword evidence="6" id="KW-1185">Reference proteome</keyword>
<dbReference type="CDD" id="cd00090">
    <property type="entry name" value="HTH_ARSR"/>
    <property type="match status" value="1"/>
</dbReference>
<keyword evidence="2 5" id="KW-0238">DNA-binding</keyword>
<accession>A0A1M6G809</accession>
<gene>
    <name evidence="5" type="ORF">SAMN04487911_11064</name>
</gene>
<name>A0A1M6G809_9FLAO</name>
<sequence>MTHSIYDTDFQQKDLGSKIVIALDRLSEVFRTLLRDYAKAWGISPIQIQILIFIAYHQQSYCTVSHLAKEFNLSKPTISDAIKILHQKGLIVKEISSLDTRSYTVSLLESGKQIVTETEGFANPIRNALQLNTEEELNTLYDSLSTLIYRLNQTGVLQVQRICYACKFYEINHGTHHCNLLQKNLHIKEIRVDCPEFDKKKGNKSGQ</sequence>
<proteinExistence type="predicted"/>
<dbReference type="Proteomes" id="UP000184231">
    <property type="component" value="Unassembled WGS sequence"/>
</dbReference>
<dbReference type="EMBL" id="FQYX01000010">
    <property type="protein sequence ID" value="SHJ06058.1"/>
    <property type="molecule type" value="Genomic_DNA"/>
</dbReference>
<keyword evidence="1" id="KW-0805">Transcription regulation</keyword>
<dbReference type="STRING" id="558155.SAMN04487911_11064"/>
<dbReference type="PANTHER" id="PTHR42756">
    <property type="entry name" value="TRANSCRIPTIONAL REGULATOR, MARR"/>
    <property type="match status" value="1"/>
</dbReference>
<organism evidence="5 6">
    <name type="scientific">Arenibacter nanhaiticus</name>
    <dbReference type="NCBI Taxonomy" id="558155"/>
    <lineage>
        <taxon>Bacteria</taxon>
        <taxon>Pseudomonadati</taxon>
        <taxon>Bacteroidota</taxon>
        <taxon>Flavobacteriia</taxon>
        <taxon>Flavobacteriales</taxon>
        <taxon>Flavobacteriaceae</taxon>
        <taxon>Arenibacter</taxon>
    </lineage>
</organism>
<dbReference type="InterPro" id="IPR000835">
    <property type="entry name" value="HTH_MarR-typ"/>
</dbReference>
<dbReference type="InterPro" id="IPR036390">
    <property type="entry name" value="WH_DNA-bd_sf"/>
</dbReference>
<dbReference type="PROSITE" id="PS50995">
    <property type="entry name" value="HTH_MARR_2"/>
    <property type="match status" value="1"/>
</dbReference>